<evidence type="ECO:0000259" key="7">
    <source>
        <dbReference type="PROSITE" id="PS51903"/>
    </source>
</evidence>
<dbReference type="SMART" id="SM01086">
    <property type="entry name" value="ClpB_D2-small"/>
    <property type="match status" value="1"/>
</dbReference>
<comment type="similarity">
    <text evidence="1">Belongs to the ClpA/ClpB family.</text>
</comment>
<dbReference type="SUPFAM" id="SSF81923">
    <property type="entry name" value="Double Clp-N motif"/>
    <property type="match status" value="1"/>
</dbReference>
<dbReference type="InterPro" id="IPR003593">
    <property type="entry name" value="AAA+_ATPase"/>
</dbReference>
<dbReference type="PANTHER" id="PTHR11638">
    <property type="entry name" value="ATP-DEPENDENT CLP PROTEASE"/>
    <property type="match status" value="1"/>
</dbReference>
<dbReference type="SUPFAM" id="SSF52540">
    <property type="entry name" value="P-loop containing nucleoside triphosphate hydrolases"/>
    <property type="match status" value="2"/>
</dbReference>
<dbReference type="CDD" id="cd19499">
    <property type="entry name" value="RecA-like_ClpB_Hsp104-like"/>
    <property type="match status" value="1"/>
</dbReference>
<evidence type="ECO:0000313" key="8">
    <source>
        <dbReference type="EMBL" id="MCF7543296.1"/>
    </source>
</evidence>
<dbReference type="EMBL" id="JAKJXH010000013">
    <property type="protein sequence ID" value="MCF7543296.1"/>
    <property type="molecule type" value="Genomic_DNA"/>
</dbReference>
<dbReference type="InterPro" id="IPR036628">
    <property type="entry name" value="Clp_N_dom_sf"/>
</dbReference>
<keyword evidence="4" id="KW-0067">ATP-binding</keyword>
<accession>A0ABS9I767</accession>
<reference evidence="8" key="1">
    <citation type="submission" date="2022-01" db="EMBL/GenBank/DDBJ databases">
        <title>Pseudomonas sp. nov. isolated from Antarctic regolith.</title>
        <authorList>
            <person name="Novakova D."/>
            <person name="Sedlar K."/>
        </authorList>
    </citation>
    <scope>NUCLEOTIDE SEQUENCE</scope>
    <source>
        <strain evidence="8">P2647</strain>
    </source>
</reference>
<dbReference type="Pfam" id="PF02861">
    <property type="entry name" value="Clp_N"/>
    <property type="match status" value="1"/>
</dbReference>
<evidence type="ECO:0000256" key="4">
    <source>
        <dbReference type="ARBA" id="ARBA00022840"/>
    </source>
</evidence>
<evidence type="ECO:0000256" key="3">
    <source>
        <dbReference type="ARBA" id="ARBA00022741"/>
    </source>
</evidence>
<dbReference type="Pfam" id="PF10431">
    <property type="entry name" value="ClpB_D2-small"/>
    <property type="match status" value="1"/>
</dbReference>
<dbReference type="RefSeq" id="WP_237252795.1">
    <property type="nucleotide sequence ID" value="NZ_JAKJXH010000013.1"/>
</dbReference>
<dbReference type="Pfam" id="PF07724">
    <property type="entry name" value="AAA_2"/>
    <property type="match status" value="1"/>
</dbReference>
<dbReference type="NCBIfam" id="TIGR03345">
    <property type="entry name" value="VI_ClpV1"/>
    <property type="match status" value="1"/>
</dbReference>
<dbReference type="PROSITE" id="PS00870">
    <property type="entry name" value="CLPAB_1"/>
    <property type="match status" value="1"/>
</dbReference>
<evidence type="ECO:0000256" key="1">
    <source>
        <dbReference type="ARBA" id="ARBA00008675"/>
    </source>
</evidence>
<gene>
    <name evidence="8" type="primary">tssH</name>
    <name evidence="8" type="ORF">L4G47_13820</name>
</gene>
<sequence>MGEISRAALFGKLNSVGYKAIEAATVFCKLRGNPYVELAHWFHQLLQLQDSDLHRIIRQFNVEPARLARDLTEALDRLPRGSTSITDLSSHVEEAVERGWVYGSLMFGESQVRTGYLLLGILKTPSLRNALLALSAEFSKLKAETLSERFDEYVGDSPENALSANDGFMAGATPGEASGAIAPSAMGKQEALKRFTVDMTEQARSGKLDPIVGRDDEIRQMVDILMRRRQNNPILTGEAGVGKTAVVEGFALRIVAGDVPPALKDVELRSLDVGLLQAGASMKGEFEQRLRQVIEDVQASPKPIILFIDEAHTLVGAGGAAGTGDAANLLKPALARGTLRTVAATTWAEYKKHIEKDPALTRRFQVVQVAEPSEDKALLMMRGVASTMEQHHKVQILDEALQASVKLSHRYIPARQLPDKSVSLLDTACARVAVSLHAVPAQVDDSRRRIEALETELQIIAREHAIGIATGTRRIHSETLLGTERERLAELESRWSEEKTLVDELLATRAELREGAGVMDSDTGSEQGDALREKLVDLQTRLSALQGESPLILPTVDYQAVASVVADWTGIPVGRMARNELETVLKLDQHLSKRIIGQDHALQMIAKRIQTSRAGLDNPSKPIGVFMLAGTSGVGKTETALALAEAMYGGEQNVITINMSEFQEAHTVSTLKGAPPGYVGYGEGGVLTEAVRRKPYSVVLLDEVEKAHPDVHEMFFQVFDKGVMEDGEGRVIDFKNTLILLTTNAGTELISHLCKDPLNVPNPDDIATALRKPLLEIFPPALLGRLVTIPYYPLSDTMLKAITRLQLERIKKRVESTHNVAFEYDDAVVDLIVSRCTETESGGRMIDTIVTNTLLPDMSREFLTRMLDGKPMAAVRIGVSDQQLDYHFSDVG</sequence>
<dbReference type="SMART" id="SM00382">
    <property type="entry name" value="AAA"/>
    <property type="match status" value="2"/>
</dbReference>
<dbReference type="InterPro" id="IPR041546">
    <property type="entry name" value="ClpA/ClpB_AAA_lid"/>
</dbReference>
<name>A0ABS9I767_9PSED</name>
<proteinExistence type="inferred from homology"/>
<dbReference type="InterPro" id="IPR004176">
    <property type="entry name" value="Clp_R_N"/>
</dbReference>
<keyword evidence="5" id="KW-0143">Chaperone</keyword>
<keyword evidence="9" id="KW-1185">Reference proteome</keyword>
<evidence type="ECO:0000313" key="9">
    <source>
        <dbReference type="Proteomes" id="UP001162905"/>
    </source>
</evidence>
<dbReference type="PANTHER" id="PTHR11638:SF184">
    <property type="entry name" value="ATPASE WITH CHAPERONE ACTIVITY"/>
    <property type="match status" value="1"/>
</dbReference>
<dbReference type="InterPro" id="IPR018368">
    <property type="entry name" value="ClpA/B_CS1"/>
</dbReference>
<evidence type="ECO:0000256" key="6">
    <source>
        <dbReference type="PROSITE-ProRule" id="PRU01251"/>
    </source>
</evidence>
<evidence type="ECO:0000256" key="2">
    <source>
        <dbReference type="ARBA" id="ARBA00022737"/>
    </source>
</evidence>
<dbReference type="PRINTS" id="PR00300">
    <property type="entry name" value="CLPPROTEASEA"/>
</dbReference>
<dbReference type="PROSITE" id="PS51903">
    <property type="entry name" value="CLP_R"/>
    <property type="match status" value="1"/>
</dbReference>
<dbReference type="InterPro" id="IPR017729">
    <property type="entry name" value="ATPase_T6SS_ClpV1"/>
</dbReference>
<keyword evidence="3" id="KW-0547">Nucleotide-binding</keyword>
<keyword evidence="2 6" id="KW-0677">Repeat</keyword>
<dbReference type="InterPro" id="IPR050130">
    <property type="entry name" value="ClpA_ClpB"/>
</dbReference>
<dbReference type="Proteomes" id="UP001162905">
    <property type="component" value="Unassembled WGS sequence"/>
</dbReference>
<dbReference type="Pfam" id="PF17871">
    <property type="entry name" value="AAA_lid_9"/>
    <property type="match status" value="1"/>
</dbReference>
<dbReference type="Pfam" id="PF00004">
    <property type="entry name" value="AAA"/>
    <property type="match status" value="1"/>
</dbReference>
<dbReference type="InterPro" id="IPR001270">
    <property type="entry name" value="ClpA/B"/>
</dbReference>
<organism evidence="8 9">
    <name type="scientific">Pseudomonas petrae</name>
    <dbReference type="NCBI Taxonomy" id="2912190"/>
    <lineage>
        <taxon>Bacteria</taxon>
        <taxon>Pseudomonadati</taxon>
        <taxon>Pseudomonadota</taxon>
        <taxon>Gammaproteobacteria</taxon>
        <taxon>Pseudomonadales</taxon>
        <taxon>Pseudomonadaceae</taxon>
        <taxon>Pseudomonas</taxon>
    </lineage>
</organism>
<dbReference type="Gene3D" id="1.10.1780.10">
    <property type="entry name" value="Clp, N-terminal domain"/>
    <property type="match status" value="1"/>
</dbReference>
<evidence type="ECO:0000256" key="5">
    <source>
        <dbReference type="ARBA" id="ARBA00023186"/>
    </source>
</evidence>
<dbReference type="Gene3D" id="1.10.8.60">
    <property type="match status" value="1"/>
</dbReference>
<comment type="caution">
    <text evidence="8">The sequence shown here is derived from an EMBL/GenBank/DDBJ whole genome shotgun (WGS) entry which is preliminary data.</text>
</comment>
<dbReference type="InterPro" id="IPR003959">
    <property type="entry name" value="ATPase_AAA_core"/>
</dbReference>
<dbReference type="CDD" id="cd00009">
    <property type="entry name" value="AAA"/>
    <property type="match status" value="1"/>
</dbReference>
<dbReference type="InterPro" id="IPR027417">
    <property type="entry name" value="P-loop_NTPase"/>
</dbReference>
<protein>
    <submittedName>
        <fullName evidence="8">Type VI secretion system ATPase TssH</fullName>
    </submittedName>
</protein>
<dbReference type="Gene3D" id="3.40.50.300">
    <property type="entry name" value="P-loop containing nucleotide triphosphate hydrolases"/>
    <property type="match status" value="3"/>
</dbReference>
<dbReference type="InterPro" id="IPR019489">
    <property type="entry name" value="Clp_ATPase_C"/>
</dbReference>
<feature type="domain" description="Clp R" evidence="7">
    <location>
        <begin position="10"/>
        <end position="151"/>
    </location>
</feature>